<comment type="caution">
    <text evidence="5">The sequence shown here is derived from an EMBL/GenBank/DDBJ whole genome shotgun (WGS) entry which is preliminary data.</text>
</comment>
<keyword evidence="2" id="KW-0430">Lectin</keyword>
<name>A0AAD9ZJD2_9ROSI</name>
<protein>
    <recommendedName>
        <fullName evidence="4">Legume lectin domain-containing protein</fullName>
    </recommendedName>
</protein>
<keyword evidence="6" id="KW-1185">Reference proteome</keyword>
<dbReference type="Proteomes" id="UP001281410">
    <property type="component" value="Unassembled WGS sequence"/>
</dbReference>
<dbReference type="InterPro" id="IPR013320">
    <property type="entry name" value="ConA-like_dom_sf"/>
</dbReference>
<dbReference type="Gene3D" id="2.60.120.200">
    <property type="match status" value="1"/>
</dbReference>
<sequence length="233" mass="26614">MVPNGYRFTILGKSSFGLSMMGLHKSKSRVIIVEFDTSLDAEYDDLNGNHVGIDVDSLLSVKVCNISVQNMFLNIGKKLDSWIDYEASVKRLEVRLSHSSHKPVSPLLSYSIDLLKIWNDAESVCGIDLFQWQYYADMFCVYSWTFKSMHVPQWMHSQPLDTNEFANDTKFSQVLFPKRTDCLPIEFAALFFGTACGAFGTFIVLYLCSIFRERRPVVREECGVHTVVGLEYK</sequence>
<dbReference type="SUPFAM" id="SSF49899">
    <property type="entry name" value="Concanavalin A-like lectins/glucanases"/>
    <property type="match status" value="1"/>
</dbReference>
<evidence type="ECO:0000256" key="1">
    <source>
        <dbReference type="ARBA" id="ARBA00007606"/>
    </source>
</evidence>
<keyword evidence="3" id="KW-1133">Transmembrane helix</keyword>
<gene>
    <name evidence="5" type="ORF">Dsin_030341</name>
</gene>
<evidence type="ECO:0000256" key="2">
    <source>
        <dbReference type="ARBA" id="ARBA00022734"/>
    </source>
</evidence>
<dbReference type="Pfam" id="PF00139">
    <property type="entry name" value="Lectin_legB"/>
    <property type="match status" value="1"/>
</dbReference>
<proteinExistence type="inferred from homology"/>
<accession>A0AAD9ZJD2</accession>
<dbReference type="InterPro" id="IPR001220">
    <property type="entry name" value="Legume_lectin_dom"/>
</dbReference>
<evidence type="ECO:0000313" key="5">
    <source>
        <dbReference type="EMBL" id="KAK3183055.1"/>
    </source>
</evidence>
<feature type="transmembrane region" description="Helical" evidence="3">
    <location>
        <begin position="187"/>
        <end position="208"/>
    </location>
</feature>
<dbReference type="PANTHER" id="PTHR32401">
    <property type="entry name" value="CONCANAVALIN A-LIKE LECTIN FAMILY PROTEIN"/>
    <property type="match status" value="1"/>
</dbReference>
<reference evidence="5" key="1">
    <citation type="journal article" date="2023" name="Plant J.">
        <title>Genome sequences and population genomics provide insights into the demographic history, inbreeding, and mutation load of two 'living fossil' tree species of Dipteronia.</title>
        <authorList>
            <person name="Feng Y."/>
            <person name="Comes H.P."/>
            <person name="Chen J."/>
            <person name="Zhu S."/>
            <person name="Lu R."/>
            <person name="Zhang X."/>
            <person name="Li P."/>
            <person name="Qiu J."/>
            <person name="Olsen K.M."/>
            <person name="Qiu Y."/>
        </authorList>
    </citation>
    <scope>NUCLEOTIDE SEQUENCE</scope>
    <source>
        <strain evidence="5">NBL</strain>
    </source>
</reference>
<dbReference type="GO" id="GO:0030246">
    <property type="term" value="F:carbohydrate binding"/>
    <property type="evidence" value="ECO:0007669"/>
    <property type="project" value="UniProtKB-KW"/>
</dbReference>
<comment type="similarity">
    <text evidence="1">Belongs to the leguminous lectin family.</text>
</comment>
<feature type="domain" description="Legume lectin" evidence="4">
    <location>
        <begin position="14"/>
        <end position="160"/>
    </location>
</feature>
<organism evidence="5 6">
    <name type="scientific">Dipteronia sinensis</name>
    <dbReference type="NCBI Taxonomy" id="43782"/>
    <lineage>
        <taxon>Eukaryota</taxon>
        <taxon>Viridiplantae</taxon>
        <taxon>Streptophyta</taxon>
        <taxon>Embryophyta</taxon>
        <taxon>Tracheophyta</taxon>
        <taxon>Spermatophyta</taxon>
        <taxon>Magnoliopsida</taxon>
        <taxon>eudicotyledons</taxon>
        <taxon>Gunneridae</taxon>
        <taxon>Pentapetalae</taxon>
        <taxon>rosids</taxon>
        <taxon>malvids</taxon>
        <taxon>Sapindales</taxon>
        <taxon>Sapindaceae</taxon>
        <taxon>Hippocastanoideae</taxon>
        <taxon>Acereae</taxon>
        <taxon>Dipteronia</taxon>
    </lineage>
</organism>
<keyword evidence="3" id="KW-0472">Membrane</keyword>
<dbReference type="PANTHER" id="PTHR32401:SF16">
    <property type="entry name" value="CONCANAVALIN A-LIKE LECTIN FAMILY PROTEIN"/>
    <property type="match status" value="1"/>
</dbReference>
<dbReference type="InterPro" id="IPR050258">
    <property type="entry name" value="Leguminous_Lectin"/>
</dbReference>
<evidence type="ECO:0000256" key="3">
    <source>
        <dbReference type="SAM" id="Phobius"/>
    </source>
</evidence>
<evidence type="ECO:0000259" key="4">
    <source>
        <dbReference type="Pfam" id="PF00139"/>
    </source>
</evidence>
<dbReference type="EMBL" id="JANJYJ010000010">
    <property type="protein sequence ID" value="KAK3183055.1"/>
    <property type="molecule type" value="Genomic_DNA"/>
</dbReference>
<dbReference type="AlphaFoldDB" id="A0AAD9ZJD2"/>
<evidence type="ECO:0000313" key="6">
    <source>
        <dbReference type="Proteomes" id="UP001281410"/>
    </source>
</evidence>
<keyword evidence="3" id="KW-0812">Transmembrane</keyword>